<sequence length="366" mass="38813">MRSRCTEGVPMASHPNALRYLGVSWCLRHHAPKATLTPRRLAGKERFFFLRTPSSTSFREGGARSRVLPNKPTDEASPNPRPISAFSGPRRRTLKTGPLPYPYHVSRSSDGGPPHRVGRGPGHLEVPRYGRLIRSPRCRGGELFLSPRLRASMDEDAAASKVRPDEISPWRAAKGKSPYLQPTSIASHPPRSLGEVESLPTGTSPAVRRRGAGDVVVPIAPRGHRLSAWPSGRGRGADIAANYSVEPASRHGLPDPRWYSREVGTASATASEQPTGGSRVALGGSPRAPPAAALPNQPLLTQPGDGALWSGSLWMSLARPHAGRSGDALAGRCGSGLAKGRPDALAAEPAKRLFAAASSSPALPCC</sequence>
<accession>A0AAD3SS10</accession>
<feature type="compositionally biased region" description="Basic and acidic residues" evidence="1">
    <location>
        <begin position="248"/>
        <end position="260"/>
    </location>
</feature>
<dbReference type="EMBL" id="BSYO01000015">
    <property type="protein sequence ID" value="GMH15844.1"/>
    <property type="molecule type" value="Genomic_DNA"/>
</dbReference>
<dbReference type="AlphaFoldDB" id="A0AAD3SS10"/>
<reference evidence="2" key="1">
    <citation type="submission" date="2023-05" db="EMBL/GenBank/DDBJ databases">
        <title>Nepenthes gracilis genome sequencing.</title>
        <authorList>
            <person name="Fukushima K."/>
        </authorList>
    </citation>
    <scope>NUCLEOTIDE SEQUENCE</scope>
    <source>
        <strain evidence="2">SING2019-196</strain>
    </source>
</reference>
<evidence type="ECO:0000313" key="3">
    <source>
        <dbReference type="Proteomes" id="UP001279734"/>
    </source>
</evidence>
<name>A0AAD3SS10_NEPGR</name>
<feature type="compositionally biased region" description="Low complexity" evidence="1">
    <location>
        <begin position="281"/>
        <end position="298"/>
    </location>
</feature>
<evidence type="ECO:0000256" key="1">
    <source>
        <dbReference type="SAM" id="MobiDB-lite"/>
    </source>
</evidence>
<feature type="region of interest" description="Disordered" evidence="1">
    <location>
        <begin position="56"/>
        <end position="123"/>
    </location>
</feature>
<dbReference type="Proteomes" id="UP001279734">
    <property type="component" value="Unassembled WGS sequence"/>
</dbReference>
<proteinExistence type="predicted"/>
<feature type="region of interest" description="Disordered" evidence="1">
    <location>
        <begin position="247"/>
        <end position="298"/>
    </location>
</feature>
<gene>
    <name evidence="2" type="ORF">Nepgr_017685</name>
</gene>
<feature type="compositionally biased region" description="Polar residues" evidence="1">
    <location>
        <begin position="266"/>
        <end position="276"/>
    </location>
</feature>
<organism evidence="2 3">
    <name type="scientific">Nepenthes gracilis</name>
    <name type="common">Slender pitcher plant</name>
    <dbReference type="NCBI Taxonomy" id="150966"/>
    <lineage>
        <taxon>Eukaryota</taxon>
        <taxon>Viridiplantae</taxon>
        <taxon>Streptophyta</taxon>
        <taxon>Embryophyta</taxon>
        <taxon>Tracheophyta</taxon>
        <taxon>Spermatophyta</taxon>
        <taxon>Magnoliopsida</taxon>
        <taxon>eudicotyledons</taxon>
        <taxon>Gunneridae</taxon>
        <taxon>Pentapetalae</taxon>
        <taxon>Caryophyllales</taxon>
        <taxon>Nepenthaceae</taxon>
        <taxon>Nepenthes</taxon>
    </lineage>
</organism>
<comment type="caution">
    <text evidence="2">The sequence shown here is derived from an EMBL/GenBank/DDBJ whole genome shotgun (WGS) entry which is preliminary data.</text>
</comment>
<evidence type="ECO:0000313" key="2">
    <source>
        <dbReference type="EMBL" id="GMH15844.1"/>
    </source>
</evidence>
<keyword evidence="3" id="KW-1185">Reference proteome</keyword>
<protein>
    <submittedName>
        <fullName evidence="2">Uncharacterized protein</fullName>
    </submittedName>
</protein>
<feature type="region of interest" description="Disordered" evidence="1">
    <location>
        <begin position="168"/>
        <end position="208"/>
    </location>
</feature>